<dbReference type="GO" id="GO:0006281">
    <property type="term" value="P:DNA repair"/>
    <property type="evidence" value="ECO:0007669"/>
    <property type="project" value="InterPro"/>
</dbReference>
<name>A0AAN8UV30_9MAGN</name>
<feature type="region of interest" description="Disordered" evidence="3">
    <location>
        <begin position="58"/>
        <end position="185"/>
    </location>
</feature>
<evidence type="ECO:0000256" key="3">
    <source>
        <dbReference type="SAM" id="MobiDB-lite"/>
    </source>
</evidence>
<dbReference type="GO" id="GO:0005634">
    <property type="term" value="C:nucleus"/>
    <property type="evidence" value="ECO:0007669"/>
    <property type="project" value="UniProtKB-SubCell"/>
</dbReference>
<evidence type="ECO:0000256" key="2">
    <source>
        <dbReference type="ARBA" id="ARBA00023242"/>
    </source>
</evidence>
<organism evidence="4 5">
    <name type="scientific">Dillenia turbinata</name>
    <dbReference type="NCBI Taxonomy" id="194707"/>
    <lineage>
        <taxon>Eukaryota</taxon>
        <taxon>Viridiplantae</taxon>
        <taxon>Streptophyta</taxon>
        <taxon>Embryophyta</taxon>
        <taxon>Tracheophyta</taxon>
        <taxon>Spermatophyta</taxon>
        <taxon>Magnoliopsida</taxon>
        <taxon>eudicotyledons</taxon>
        <taxon>Gunneridae</taxon>
        <taxon>Pentapetalae</taxon>
        <taxon>Dilleniales</taxon>
        <taxon>Dilleniaceae</taxon>
        <taxon>Dillenia</taxon>
    </lineage>
</organism>
<dbReference type="AlphaFoldDB" id="A0AAN8UV30"/>
<protein>
    <recommendedName>
        <fullName evidence="6">HhH-GPD domain-containing protein</fullName>
    </recommendedName>
</protein>
<keyword evidence="2" id="KW-0539">Nucleus</keyword>
<proteinExistence type="predicted"/>
<reference evidence="4 5" key="1">
    <citation type="submission" date="2023-12" db="EMBL/GenBank/DDBJ databases">
        <title>A high-quality genome assembly for Dillenia turbinata (Dilleniales).</title>
        <authorList>
            <person name="Chanderbali A."/>
        </authorList>
    </citation>
    <scope>NUCLEOTIDE SEQUENCE [LARGE SCALE GENOMIC DNA]</scope>
    <source>
        <strain evidence="4">LSX21</strain>
        <tissue evidence="4">Leaf</tissue>
    </source>
</reference>
<evidence type="ECO:0000256" key="1">
    <source>
        <dbReference type="ARBA" id="ARBA00004123"/>
    </source>
</evidence>
<comment type="subcellular location">
    <subcellularLocation>
        <location evidence="1">Nucleus</location>
    </subcellularLocation>
</comment>
<dbReference type="SUPFAM" id="SSF48150">
    <property type="entry name" value="DNA-glycosylase"/>
    <property type="match status" value="1"/>
</dbReference>
<sequence length="383" mass="42886">MVTRVADGRVVSRYFEKKSQNTCQNLQDLGHANNKKKLKTSDNNIEIEDFFSQFAYKSKSGSGSGSGSGVVAPPMDPVKNDQVGDKKKKPVNDHLNLKTKKPMSQSGSGSVKVAPLVATIQSNQVEDKKKKPVTDQLSSTKSKKIRSRSQSGSVKVAPPADTVKSDQVGDKKKKPVNDHLNSKKSKKPKVLVLSPYFHPHVHGESLVIEKSPNKSISVIVIKPVLSASQKKDVAYQRRSPDNNWKPPRSPFGLLQEDHAHDPWRVLIICMLLNRTSGCQVGRVISDFFALCPDAQTAVNVSPEEIEKVIQTLGLQEKRSVMIQRFSREYLEESWTHVTQLHGVGKYAADAYAIFCTGQWNRVRPMDHMLEKYWEFLRSIKKTL</sequence>
<dbReference type="InterPro" id="IPR045138">
    <property type="entry name" value="MeCP2/MBD4"/>
</dbReference>
<evidence type="ECO:0008006" key="6">
    <source>
        <dbReference type="Google" id="ProtNLM"/>
    </source>
</evidence>
<dbReference type="EMBL" id="JBAMMX010000017">
    <property type="protein sequence ID" value="KAK6923618.1"/>
    <property type="molecule type" value="Genomic_DNA"/>
</dbReference>
<feature type="compositionally biased region" description="Basic and acidic residues" evidence="3">
    <location>
        <begin position="163"/>
        <end position="181"/>
    </location>
</feature>
<dbReference type="GO" id="GO:0003824">
    <property type="term" value="F:catalytic activity"/>
    <property type="evidence" value="ECO:0007669"/>
    <property type="project" value="InterPro"/>
</dbReference>
<keyword evidence="5" id="KW-1185">Reference proteome</keyword>
<evidence type="ECO:0000313" key="5">
    <source>
        <dbReference type="Proteomes" id="UP001370490"/>
    </source>
</evidence>
<dbReference type="PANTHER" id="PTHR15074">
    <property type="entry name" value="METHYL-CPG-BINDING PROTEIN"/>
    <property type="match status" value="1"/>
</dbReference>
<feature type="compositionally biased region" description="Basic and acidic residues" evidence="3">
    <location>
        <begin position="78"/>
        <end position="96"/>
    </location>
</feature>
<evidence type="ECO:0000313" key="4">
    <source>
        <dbReference type="EMBL" id="KAK6923618.1"/>
    </source>
</evidence>
<dbReference type="InterPro" id="IPR011257">
    <property type="entry name" value="DNA_glycosylase"/>
</dbReference>
<gene>
    <name evidence="4" type="ORF">RJ641_009818</name>
</gene>
<comment type="caution">
    <text evidence="4">The sequence shown here is derived from an EMBL/GenBank/DDBJ whole genome shotgun (WGS) entry which is preliminary data.</text>
</comment>
<accession>A0AAN8UV30</accession>
<dbReference type="PANTHER" id="PTHR15074:SF0">
    <property type="entry name" value="METHYL-CPG-BINDING DOMAIN PROTEIN 4-LIKE PROTEIN"/>
    <property type="match status" value="1"/>
</dbReference>
<dbReference type="FunFam" id="1.10.340.30:FF:000007">
    <property type="entry name" value="Methyl-CpG-binding domain protein 4"/>
    <property type="match status" value="1"/>
</dbReference>
<dbReference type="Proteomes" id="UP001370490">
    <property type="component" value="Unassembled WGS sequence"/>
</dbReference>
<dbReference type="Gene3D" id="1.10.340.30">
    <property type="entry name" value="Hypothetical protein, domain 2"/>
    <property type="match status" value="1"/>
</dbReference>
<dbReference type="GO" id="GO:0003677">
    <property type="term" value="F:DNA binding"/>
    <property type="evidence" value="ECO:0007669"/>
    <property type="project" value="InterPro"/>
</dbReference>